<comment type="similarity">
    <text evidence="5">Belongs to the CDS family.</text>
</comment>
<evidence type="ECO:0000256" key="11">
    <source>
        <dbReference type="ARBA" id="ARBA00022692"/>
    </source>
</evidence>
<evidence type="ECO:0000256" key="6">
    <source>
        <dbReference type="ARBA" id="ARBA00012487"/>
    </source>
</evidence>
<evidence type="ECO:0000256" key="2">
    <source>
        <dbReference type="ARBA" id="ARBA00004651"/>
    </source>
</evidence>
<proteinExistence type="inferred from homology"/>
<keyword evidence="13 24" id="KW-1133">Transmembrane helix</keyword>
<comment type="caution">
    <text evidence="25">The sequence shown here is derived from an EMBL/GenBank/DDBJ whole genome shotgun (WGS) entry which is preliminary data.</text>
</comment>
<dbReference type="EMBL" id="DVMT01000014">
    <property type="protein sequence ID" value="HIU39864.1"/>
    <property type="molecule type" value="Genomic_DNA"/>
</dbReference>
<evidence type="ECO:0000256" key="10">
    <source>
        <dbReference type="ARBA" id="ARBA00022679"/>
    </source>
</evidence>
<evidence type="ECO:0000256" key="20">
    <source>
        <dbReference type="ARBA" id="ARBA00032253"/>
    </source>
</evidence>
<dbReference type="Proteomes" id="UP000824074">
    <property type="component" value="Unassembled WGS sequence"/>
</dbReference>
<accession>A0A9D1LHE8</accession>
<keyword evidence="17" id="KW-1208">Phospholipid metabolism</keyword>
<evidence type="ECO:0000256" key="24">
    <source>
        <dbReference type="SAM" id="Phobius"/>
    </source>
</evidence>
<evidence type="ECO:0000256" key="14">
    <source>
        <dbReference type="ARBA" id="ARBA00023098"/>
    </source>
</evidence>
<keyword evidence="8" id="KW-1003">Cell membrane</keyword>
<keyword evidence="15 24" id="KW-0472">Membrane</keyword>
<evidence type="ECO:0000256" key="19">
    <source>
        <dbReference type="ARBA" id="ARBA00031825"/>
    </source>
</evidence>
<keyword evidence="14" id="KW-0443">Lipid metabolism</keyword>
<keyword evidence="10" id="KW-0808">Transferase</keyword>
<feature type="transmembrane region" description="Helical" evidence="24">
    <location>
        <begin position="125"/>
        <end position="145"/>
    </location>
</feature>
<reference evidence="25" key="2">
    <citation type="journal article" date="2021" name="PeerJ">
        <title>Extensive microbial diversity within the chicken gut microbiome revealed by metagenomics and culture.</title>
        <authorList>
            <person name="Gilroy R."/>
            <person name="Ravi A."/>
            <person name="Getino M."/>
            <person name="Pursley I."/>
            <person name="Horton D.L."/>
            <person name="Alikhan N.F."/>
            <person name="Baker D."/>
            <person name="Gharbi K."/>
            <person name="Hall N."/>
            <person name="Watson M."/>
            <person name="Adriaenssens E.M."/>
            <person name="Foster-Nyarko E."/>
            <person name="Jarju S."/>
            <person name="Secka A."/>
            <person name="Antonio M."/>
            <person name="Oren A."/>
            <person name="Chaudhuri R.R."/>
            <person name="La Ragione R."/>
            <person name="Hildebrand F."/>
            <person name="Pallen M.J."/>
        </authorList>
    </citation>
    <scope>NUCLEOTIDE SEQUENCE</scope>
    <source>
        <strain evidence="25">CHK193-30670</strain>
    </source>
</reference>
<name>A0A9D1LHE8_9FIRM</name>
<sequence length="257" mass="28720">MKKRVISAIVALIIFVPLVIIGGIWFKIAACVLAILGIKEFLDLPSNEKRPKYVDVIIYALTLLLVFMDDKREYYYLLTFLIPFLAVIYCNDNKRYNADDAFRLIGNTILVGTVFHAFITIREKSLMFFIYLFLITMLTDTYAHLGGSLVGKHKLAPKISPNKTWEGAVIGGIFGTLCAATFYYIAIDSGVSVLLLLVVTLFLSTLGQLGDLFFSAVKRNHNIKDFSNIMPGHGGVLDRLDSIIFVVIGYILLSSIF</sequence>
<evidence type="ECO:0000256" key="22">
    <source>
        <dbReference type="ARBA" id="ARBA00032743"/>
    </source>
</evidence>
<feature type="transmembrane region" description="Helical" evidence="24">
    <location>
        <begin position="74"/>
        <end position="90"/>
    </location>
</feature>
<protein>
    <recommendedName>
        <fullName evidence="7">Phosphatidate cytidylyltransferase</fullName>
        <ecNumber evidence="6">2.7.7.41</ecNumber>
    </recommendedName>
    <alternativeName>
        <fullName evidence="20">CDP-DAG synthase</fullName>
    </alternativeName>
    <alternativeName>
        <fullName evidence="22">CDP-DG synthase</fullName>
    </alternativeName>
    <alternativeName>
        <fullName evidence="18">CDP-diacylglycerol synthase</fullName>
    </alternativeName>
    <alternativeName>
        <fullName evidence="21">CDP-diglyceride pyrophosphorylase</fullName>
    </alternativeName>
    <alternativeName>
        <fullName evidence="23">CDP-diglyceride synthase</fullName>
    </alternativeName>
    <alternativeName>
        <fullName evidence="19">CTP:phosphatidate cytidylyltransferase</fullName>
    </alternativeName>
</protein>
<evidence type="ECO:0000256" key="3">
    <source>
        <dbReference type="ARBA" id="ARBA00005119"/>
    </source>
</evidence>
<evidence type="ECO:0000256" key="17">
    <source>
        <dbReference type="ARBA" id="ARBA00023264"/>
    </source>
</evidence>
<evidence type="ECO:0000313" key="26">
    <source>
        <dbReference type="Proteomes" id="UP000824074"/>
    </source>
</evidence>
<evidence type="ECO:0000256" key="5">
    <source>
        <dbReference type="ARBA" id="ARBA00010185"/>
    </source>
</evidence>
<evidence type="ECO:0000256" key="21">
    <source>
        <dbReference type="ARBA" id="ARBA00032396"/>
    </source>
</evidence>
<evidence type="ECO:0000256" key="15">
    <source>
        <dbReference type="ARBA" id="ARBA00023136"/>
    </source>
</evidence>
<feature type="transmembrane region" description="Helical" evidence="24">
    <location>
        <begin position="236"/>
        <end position="256"/>
    </location>
</feature>
<gene>
    <name evidence="25" type="ORF">IAB68_01000</name>
</gene>
<dbReference type="PANTHER" id="PTHR46382">
    <property type="entry name" value="PHOSPHATIDATE CYTIDYLYLTRANSFERASE"/>
    <property type="match status" value="1"/>
</dbReference>
<feature type="transmembrane region" description="Helical" evidence="24">
    <location>
        <begin position="193"/>
        <end position="215"/>
    </location>
</feature>
<feature type="transmembrane region" description="Helical" evidence="24">
    <location>
        <begin position="165"/>
        <end position="187"/>
    </location>
</feature>
<comment type="pathway">
    <text evidence="4">Lipid metabolism.</text>
</comment>
<dbReference type="Pfam" id="PF01148">
    <property type="entry name" value="CTP_transf_1"/>
    <property type="match status" value="1"/>
</dbReference>
<evidence type="ECO:0000313" key="25">
    <source>
        <dbReference type="EMBL" id="HIU39864.1"/>
    </source>
</evidence>
<comment type="subcellular location">
    <subcellularLocation>
        <location evidence="2">Cell membrane</location>
        <topology evidence="2">Multi-pass membrane protein</topology>
    </subcellularLocation>
</comment>
<evidence type="ECO:0000256" key="23">
    <source>
        <dbReference type="ARBA" id="ARBA00033406"/>
    </source>
</evidence>
<evidence type="ECO:0000256" key="18">
    <source>
        <dbReference type="ARBA" id="ARBA00029893"/>
    </source>
</evidence>
<organism evidence="25 26">
    <name type="scientific">Candidatus Aphodocola excrementigallinarum</name>
    <dbReference type="NCBI Taxonomy" id="2840670"/>
    <lineage>
        <taxon>Bacteria</taxon>
        <taxon>Bacillati</taxon>
        <taxon>Bacillota</taxon>
        <taxon>Bacilli</taxon>
        <taxon>Candidatus Aphodocola</taxon>
    </lineage>
</organism>
<comment type="pathway">
    <text evidence="3">Phospholipid metabolism; CDP-diacylglycerol biosynthesis; CDP-diacylglycerol from sn-glycerol 3-phosphate: step 3/3.</text>
</comment>
<dbReference type="AlphaFoldDB" id="A0A9D1LHE8"/>
<dbReference type="GO" id="GO:0004605">
    <property type="term" value="F:phosphatidate cytidylyltransferase activity"/>
    <property type="evidence" value="ECO:0007669"/>
    <property type="project" value="UniProtKB-EC"/>
</dbReference>
<keyword evidence="12 25" id="KW-0548">Nucleotidyltransferase</keyword>
<evidence type="ECO:0000256" key="8">
    <source>
        <dbReference type="ARBA" id="ARBA00022475"/>
    </source>
</evidence>
<evidence type="ECO:0000256" key="16">
    <source>
        <dbReference type="ARBA" id="ARBA00023209"/>
    </source>
</evidence>
<feature type="transmembrane region" description="Helical" evidence="24">
    <location>
        <begin position="6"/>
        <end position="38"/>
    </location>
</feature>
<keyword evidence="16" id="KW-0594">Phospholipid biosynthesis</keyword>
<evidence type="ECO:0000256" key="1">
    <source>
        <dbReference type="ARBA" id="ARBA00001698"/>
    </source>
</evidence>
<keyword evidence="9" id="KW-0444">Lipid biosynthesis</keyword>
<evidence type="ECO:0000256" key="12">
    <source>
        <dbReference type="ARBA" id="ARBA00022695"/>
    </source>
</evidence>
<dbReference type="GO" id="GO:0016024">
    <property type="term" value="P:CDP-diacylglycerol biosynthetic process"/>
    <property type="evidence" value="ECO:0007669"/>
    <property type="project" value="TreeGrafter"/>
</dbReference>
<comment type="catalytic activity">
    <reaction evidence="1">
        <text>a 1,2-diacyl-sn-glycero-3-phosphate + CTP + H(+) = a CDP-1,2-diacyl-sn-glycerol + diphosphate</text>
        <dbReference type="Rhea" id="RHEA:16229"/>
        <dbReference type="ChEBI" id="CHEBI:15378"/>
        <dbReference type="ChEBI" id="CHEBI:33019"/>
        <dbReference type="ChEBI" id="CHEBI:37563"/>
        <dbReference type="ChEBI" id="CHEBI:58332"/>
        <dbReference type="ChEBI" id="CHEBI:58608"/>
        <dbReference type="EC" id="2.7.7.41"/>
    </reaction>
</comment>
<reference evidence="25" key="1">
    <citation type="submission" date="2020-10" db="EMBL/GenBank/DDBJ databases">
        <authorList>
            <person name="Gilroy R."/>
        </authorList>
    </citation>
    <scope>NUCLEOTIDE SEQUENCE</scope>
    <source>
        <strain evidence="25">CHK193-30670</strain>
    </source>
</reference>
<evidence type="ECO:0000256" key="9">
    <source>
        <dbReference type="ARBA" id="ARBA00022516"/>
    </source>
</evidence>
<feature type="transmembrane region" description="Helical" evidence="24">
    <location>
        <begin position="102"/>
        <end position="119"/>
    </location>
</feature>
<feature type="transmembrane region" description="Helical" evidence="24">
    <location>
        <begin position="50"/>
        <end position="68"/>
    </location>
</feature>
<evidence type="ECO:0000256" key="7">
    <source>
        <dbReference type="ARBA" id="ARBA00019373"/>
    </source>
</evidence>
<keyword evidence="11 24" id="KW-0812">Transmembrane</keyword>
<dbReference type="GO" id="GO:0005886">
    <property type="term" value="C:plasma membrane"/>
    <property type="evidence" value="ECO:0007669"/>
    <property type="project" value="UniProtKB-SubCell"/>
</dbReference>
<dbReference type="EC" id="2.7.7.41" evidence="6"/>
<dbReference type="PANTHER" id="PTHR46382:SF1">
    <property type="entry name" value="PHOSPHATIDATE CYTIDYLYLTRANSFERASE"/>
    <property type="match status" value="1"/>
</dbReference>
<evidence type="ECO:0000256" key="13">
    <source>
        <dbReference type="ARBA" id="ARBA00022989"/>
    </source>
</evidence>
<evidence type="ECO:0000256" key="4">
    <source>
        <dbReference type="ARBA" id="ARBA00005189"/>
    </source>
</evidence>